<organism evidence="8 9">
    <name type="scientific">Maylandia zebra</name>
    <name type="common">zebra mbuna</name>
    <dbReference type="NCBI Taxonomy" id="106582"/>
    <lineage>
        <taxon>Eukaryota</taxon>
        <taxon>Metazoa</taxon>
        <taxon>Chordata</taxon>
        <taxon>Craniata</taxon>
        <taxon>Vertebrata</taxon>
        <taxon>Euteleostomi</taxon>
        <taxon>Actinopterygii</taxon>
        <taxon>Neopterygii</taxon>
        <taxon>Teleostei</taxon>
        <taxon>Neoteleostei</taxon>
        <taxon>Acanthomorphata</taxon>
        <taxon>Ovalentaria</taxon>
        <taxon>Cichlomorphae</taxon>
        <taxon>Cichliformes</taxon>
        <taxon>Cichlidae</taxon>
        <taxon>African cichlids</taxon>
        <taxon>Pseudocrenilabrinae</taxon>
        <taxon>Haplochromini</taxon>
        <taxon>Maylandia</taxon>
        <taxon>Maylandia zebra complex</taxon>
    </lineage>
</organism>
<evidence type="ECO:0000256" key="1">
    <source>
        <dbReference type="ARBA" id="ARBA00004613"/>
    </source>
</evidence>
<evidence type="ECO:0000256" key="2">
    <source>
        <dbReference type="ARBA" id="ARBA00005964"/>
    </source>
</evidence>
<keyword evidence="4" id="KW-0732">Signal</keyword>
<evidence type="ECO:0000256" key="4">
    <source>
        <dbReference type="ARBA" id="ARBA00022729"/>
    </source>
</evidence>
<dbReference type="GeneTree" id="ENSGT00940000168460"/>
<sequence length="797" mass="87723">MGSVCVAASVQLKFASLSEDDVLVDPQRKLPALSFWLNKNNYNSQQAQLWCLTQNTLNSKTSVCWICCRFMECERRCDEDPCCRGVGFVGSDVVCLALISLGVQTCSEDDVTTWRTQDCRPSAVKTTPDPFGWYQKPVSLDDWSLLADSSVLVDPSLSTYDVIHVSRDVADDRDMTRDWCLHACQEAESCAAVSLSEVESATRCVLYPDTIVCGLSSAPESPASSSCRLVVREPAPQVYLRRGVFSELSQTSVSIPGQGVLQGVAVETALASDRRTVVQFLGVPYARPPIGSLRFEAAQPAEWMGTWDATKPRPSCIQPGDVASAASSEDCLYLNIFTPADLVKTQTQDCWMAPSSLLWSGLHGNYGLSDQEAALRWVKDHIWLMGGDNSRVTVGAERGGADITSLHLLSSSRPLFQRMMLMGGSAFSPSLVQTPSTSRRQALDLAKELGCVTSDLAACLRASSVHTLNAAQTKLLAVSGPFQSWSPVRQSVSRSSFHRVDLLLGTSEHDGLISRARKIKDFESLQGRADSKTAFYKALSRSLGGATGNELLKEAAAWFYSLDHSPSAAGYNLFSRALNNATRDLFIICPTLQMARHWAENRASVFLYHQPASSAHDRADVYLPLDVQLAFGTPHHPMSSQRFASSDRRLSLAMMTYVSSFIRRGNPNPSQSWAESVLPRWQPVLSSEAPPTYLELSTNLHHQRGLSQSSCSFWTQLAPKLTSLTGDRDFYWFLLVSPMEKLLALCLALSLTASGWKTTPKLHLFRSSVLLFSVPSQTRNKIEIEHQRNTNMLNNGN</sequence>
<reference evidence="8 9" key="1">
    <citation type="journal article" date="2014" name="Nature">
        <title>The genomic substrate for adaptive radiation in African cichlid fish.</title>
        <authorList>
            <person name="Brawand D."/>
            <person name="Wagner C.E."/>
            <person name="Li Y.I."/>
            <person name="Malinsky M."/>
            <person name="Keller I."/>
            <person name="Fan S."/>
            <person name="Simakov O."/>
            <person name="Ng A.Y."/>
            <person name="Lim Z.W."/>
            <person name="Bezault E."/>
            <person name="Turner-Maier J."/>
            <person name="Johnson J."/>
            <person name="Alcazar R."/>
            <person name="Noh H.J."/>
            <person name="Russell P."/>
            <person name="Aken B."/>
            <person name="Alfoldi J."/>
            <person name="Amemiya C."/>
            <person name="Azzouzi N."/>
            <person name="Baroiller J.F."/>
            <person name="Barloy-Hubler F."/>
            <person name="Berlin A."/>
            <person name="Bloomquist R."/>
            <person name="Carleton K.L."/>
            <person name="Conte M.A."/>
            <person name="D'Cotta H."/>
            <person name="Eshel O."/>
            <person name="Gaffney L."/>
            <person name="Galibert F."/>
            <person name="Gante H.F."/>
            <person name="Gnerre S."/>
            <person name="Greuter L."/>
            <person name="Guyon R."/>
            <person name="Haddad N.S."/>
            <person name="Haerty W."/>
            <person name="Harris R.M."/>
            <person name="Hofmann H.A."/>
            <person name="Hourlier T."/>
            <person name="Hulata G."/>
            <person name="Jaffe D.B."/>
            <person name="Lara M."/>
            <person name="Lee A.P."/>
            <person name="MacCallum I."/>
            <person name="Mwaiko S."/>
            <person name="Nikaido M."/>
            <person name="Nishihara H."/>
            <person name="Ozouf-Costaz C."/>
            <person name="Penman D.J."/>
            <person name="Przybylski D."/>
            <person name="Rakotomanga M."/>
            <person name="Renn S.C.P."/>
            <person name="Ribeiro F.J."/>
            <person name="Ron M."/>
            <person name="Salzburger W."/>
            <person name="Sanchez-Pulido L."/>
            <person name="Santos M.E."/>
            <person name="Searle S."/>
            <person name="Sharpe T."/>
            <person name="Swofford R."/>
            <person name="Tan F.J."/>
            <person name="Williams L."/>
            <person name="Young S."/>
            <person name="Yin S."/>
            <person name="Okada N."/>
            <person name="Kocher T.D."/>
            <person name="Miska E.A."/>
            <person name="Lander E.S."/>
            <person name="Venkatesh B."/>
            <person name="Fernald R.D."/>
            <person name="Meyer A."/>
            <person name="Ponting C.P."/>
            <person name="Streelman J.T."/>
            <person name="Lindblad-Toh K."/>
            <person name="Seehausen O."/>
            <person name="Di Palma F."/>
        </authorList>
    </citation>
    <scope>NUCLEOTIDE SEQUENCE</scope>
</reference>
<keyword evidence="9" id="KW-1185">Reference proteome</keyword>
<protein>
    <recommendedName>
        <fullName evidence="7">Carboxylesterase type B domain-containing protein</fullName>
    </recommendedName>
</protein>
<keyword evidence="3" id="KW-0964">Secreted</keyword>
<dbReference type="PANTHER" id="PTHR14093:SF19">
    <property type="entry name" value="THYROGLOBULIN"/>
    <property type="match status" value="1"/>
</dbReference>
<dbReference type="InterPro" id="IPR052001">
    <property type="entry name" value="MHC-II_Gamma/Thyroglobulin"/>
</dbReference>
<evidence type="ECO:0000259" key="7">
    <source>
        <dbReference type="Pfam" id="PF00135"/>
    </source>
</evidence>
<evidence type="ECO:0000256" key="6">
    <source>
        <dbReference type="ARBA" id="ARBA00023180"/>
    </source>
</evidence>
<reference evidence="8" key="2">
    <citation type="submission" date="2025-08" db="UniProtKB">
        <authorList>
            <consortium name="Ensembl"/>
        </authorList>
    </citation>
    <scope>IDENTIFICATION</scope>
</reference>
<evidence type="ECO:0000256" key="3">
    <source>
        <dbReference type="ARBA" id="ARBA00022525"/>
    </source>
</evidence>
<dbReference type="STRING" id="106582.ENSMZEP00005022712"/>
<dbReference type="SUPFAM" id="SSF53474">
    <property type="entry name" value="alpha/beta-Hydrolases"/>
    <property type="match status" value="1"/>
</dbReference>
<dbReference type="Proteomes" id="UP000265160">
    <property type="component" value="LG11"/>
</dbReference>
<dbReference type="InterPro" id="IPR029058">
    <property type="entry name" value="AB_hydrolase_fold"/>
</dbReference>
<dbReference type="InterPro" id="IPR019819">
    <property type="entry name" value="Carboxylesterase_B_CS"/>
</dbReference>
<name>A0A3P9CKU0_9CICH</name>
<dbReference type="Gene3D" id="3.40.50.1820">
    <property type="entry name" value="alpha/beta hydrolase"/>
    <property type="match status" value="2"/>
</dbReference>
<keyword evidence="5" id="KW-0677">Repeat</keyword>
<feature type="domain" description="Carboxylesterase type B" evidence="7">
    <location>
        <begin position="362"/>
        <end position="714"/>
    </location>
</feature>
<keyword evidence="6" id="KW-0325">Glycoprotein</keyword>
<dbReference type="PANTHER" id="PTHR14093">
    <property type="entry name" value="HLA CLASS II GAMMA CHAIN"/>
    <property type="match status" value="1"/>
</dbReference>
<comment type="subcellular location">
    <subcellularLocation>
        <location evidence="1">Secreted</location>
    </subcellularLocation>
</comment>
<dbReference type="GO" id="GO:0005615">
    <property type="term" value="C:extracellular space"/>
    <property type="evidence" value="ECO:0007669"/>
    <property type="project" value="TreeGrafter"/>
</dbReference>
<proteinExistence type="inferred from homology"/>
<feature type="domain" description="Carboxylesterase type B" evidence="7">
    <location>
        <begin position="251"/>
        <end position="345"/>
    </location>
</feature>
<reference evidence="8" key="3">
    <citation type="submission" date="2025-09" db="UniProtKB">
        <authorList>
            <consortium name="Ensembl"/>
        </authorList>
    </citation>
    <scope>IDENTIFICATION</scope>
</reference>
<evidence type="ECO:0000256" key="5">
    <source>
        <dbReference type="ARBA" id="ARBA00022737"/>
    </source>
</evidence>
<dbReference type="AlphaFoldDB" id="A0A3P9CKU0"/>
<accession>A0A3P9CKU0</accession>
<dbReference type="PROSITE" id="PS00941">
    <property type="entry name" value="CARBOXYLESTERASE_B_2"/>
    <property type="match status" value="1"/>
</dbReference>
<dbReference type="GO" id="GO:0006590">
    <property type="term" value="P:thyroid hormone generation"/>
    <property type="evidence" value="ECO:0007669"/>
    <property type="project" value="TreeGrafter"/>
</dbReference>
<evidence type="ECO:0000313" key="9">
    <source>
        <dbReference type="Proteomes" id="UP000265160"/>
    </source>
</evidence>
<comment type="similarity">
    <text evidence="2">Belongs to the type-B carboxylesterase/lipase family.</text>
</comment>
<evidence type="ECO:0000313" key="8">
    <source>
        <dbReference type="Ensembl" id="ENSMZEP00005022712.1"/>
    </source>
</evidence>
<dbReference type="Pfam" id="PF00135">
    <property type="entry name" value="COesterase"/>
    <property type="match status" value="2"/>
</dbReference>
<dbReference type="InterPro" id="IPR002018">
    <property type="entry name" value="CarbesteraseB"/>
</dbReference>
<dbReference type="Ensembl" id="ENSMZET00005023462.1">
    <property type="protein sequence ID" value="ENSMZEP00005022712.1"/>
    <property type="gene ID" value="ENSMZEG00005016992.1"/>
</dbReference>